<organism evidence="4 5">
    <name type="scientific">Alloacidobacterium dinghuense</name>
    <dbReference type="NCBI Taxonomy" id="2763107"/>
    <lineage>
        <taxon>Bacteria</taxon>
        <taxon>Pseudomonadati</taxon>
        <taxon>Acidobacteriota</taxon>
        <taxon>Terriglobia</taxon>
        <taxon>Terriglobales</taxon>
        <taxon>Acidobacteriaceae</taxon>
        <taxon>Alloacidobacterium</taxon>
    </lineage>
</organism>
<dbReference type="Pfam" id="PF05569">
    <property type="entry name" value="Peptidase_M56"/>
    <property type="match status" value="1"/>
</dbReference>
<keyword evidence="2" id="KW-0472">Membrane</keyword>
<evidence type="ECO:0000313" key="5">
    <source>
        <dbReference type="Proteomes" id="UP000515312"/>
    </source>
</evidence>
<sequence>MMMMAWVLESALRSLAMAVIVWSGIKMLRVRNVAVQKTAWVLVLLAAVAMPGLVGWRLPQSRAAVVVPVQRFVPRAASVHDPGPPSSAALSTTTITVSTSSTVTPVNRWDHIPWKELIVPAYLAICAVLLLRLLFGLGMALRILHRAEEASPLLEPRASVCISGDIQTPVTIGSTIVLPEAHEDWNLHKLRVVLAHERSHVRQGDFYLQLIAGLHVVFFWFSPLSWWLKKEISDLGEAISDRAALEEAQSRSNYAEVLIEFAAIRRRPLAGVAMARSSNIRRRIDRLLVEQKFRGAFTTCKWHLAAAATLVPVALVAAIALVHVEAAEAMQTPVAALRQVVPVAQTIATLPTLAVHAAIPAAAVDPVTPVEAQAKAATDSTQIQIADDDENSYAIVSGDSGNVMGSWHSGNSFDRVKSKMHGNYIWFERDGKSYVIDDPALVAQARGYFKPIEELGRQQGELGEEQGRLGEEQGRLGEMQAKAAATPPDFSKEMADLQAALKDLQQHKLQAEVKEDDLSEMQGKLAELQSKIAEMQGKFGDAQAKIGEKQAEFGDQQAKLGEQQAKLGERQAVLGAQQATFSKVAEQKMKSLIDSAMQQGKARPVE</sequence>
<evidence type="ECO:0000256" key="2">
    <source>
        <dbReference type="SAM" id="Phobius"/>
    </source>
</evidence>
<feature type="transmembrane region" description="Helical" evidence="2">
    <location>
        <begin position="206"/>
        <end position="228"/>
    </location>
</feature>
<feature type="transmembrane region" description="Helical" evidence="2">
    <location>
        <begin position="34"/>
        <end position="54"/>
    </location>
</feature>
<feature type="transmembrane region" description="Helical" evidence="2">
    <location>
        <begin position="302"/>
        <end position="324"/>
    </location>
</feature>
<dbReference type="PANTHER" id="PTHR34978:SF3">
    <property type="entry name" value="SLR0241 PROTEIN"/>
    <property type="match status" value="1"/>
</dbReference>
<dbReference type="CDD" id="cd07341">
    <property type="entry name" value="M56_BlaR1_MecR1_like"/>
    <property type="match status" value="1"/>
</dbReference>
<dbReference type="KEGG" id="adin:H7849_00675"/>
<evidence type="ECO:0000256" key="1">
    <source>
        <dbReference type="SAM" id="Coils"/>
    </source>
</evidence>
<proteinExistence type="predicted"/>
<gene>
    <name evidence="4" type="ORF">H7849_00675</name>
</gene>
<reference evidence="4 5" key="1">
    <citation type="submission" date="2020-08" db="EMBL/GenBank/DDBJ databases">
        <title>Edaphobacter telluris sp. nov. and Acidobacterium dinghuensis sp. nov., two acidobacteria isolated from forest soil.</title>
        <authorList>
            <person name="Fu J."/>
            <person name="Qiu L."/>
        </authorList>
    </citation>
    <scope>NUCLEOTIDE SEQUENCE [LARGE SCALE GENOMIC DNA]</scope>
    <source>
        <strain evidence="4">4Y35</strain>
    </source>
</reference>
<evidence type="ECO:0000259" key="3">
    <source>
        <dbReference type="Pfam" id="PF05569"/>
    </source>
</evidence>
<keyword evidence="2" id="KW-1133">Transmembrane helix</keyword>
<keyword evidence="1" id="KW-0175">Coiled coil</keyword>
<evidence type="ECO:0000313" key="4">
    <source>
        <dbReference type="EMBL" id="QNI32576.1"/>
    </source>
</evidence>
<keyword evidence="5" id="KW-1185">Reference proteome</keyword>
<dbReference type="AlphaFoldDB" id="A0A7G8BJ56"/>
<dbReference type="Gene3D" id="1.10.287.1490">
    <property type="match status" value="1"/>
</dbReference>
<dbReference type="Proteomes" id="UP000515312">
    <property type="component" value="Chromosome"/>
</dbReference>
<dbReference type="InterPro" id="IPR052173">
    <property type="entry name" value="Beta-lactam_resp_regulator"/>
</dbReference>
<dbReference type="PANTHER" id="PTHR34978">
    <property type="entry name" value="POSSIBLE SENSOR-TRANSDUCER PROTEIN BLAR"/>
    <property type="match status" value="1"/>
</dbReference>
<accession>A0A7G8BJ56</accession>
<keyword evidence="2" id="KW-0812">Transmembrane</keyword>
<dbReference type="InterPro" id="IPR008756">
    <property type="entry name" value="Peptidase_M56"/>
</dbReference>
<protein>
    <recommendedName>
        <fullName evidence="3">Peptidase M56 domain-containing protein</fullName>
    </recommendedName>
</protein>
<dbReference type="RefSeq" id="WP_186743530.1">
    <property type="nucleotide sequence ID" value="NZ_CP060394.1"/>
</dbReference>
<dbReference type="EMBL" id="CP060394">
    <property type="protein sequence ID" value="QNI32576.1"/>
    <property type="molecule type" value="Genomic_DNA"/>
</dbReference>
<feature type="domain" description="Peptidase M56" evidence="3">
    <location>
        <begin position="7"/>
        <end position="285"/>
    </location>
</feature>
<name>A0A7G8BJ56_9BACT</name>
<feature type="transmembrane region" description="Helical" evidence="2">
    <location>
        <begin position="117"/>
        <end position="144"/>
    </location>
</feature>
<feature type="coiled-coil region" evidence="1">
    <location>
        <begin position="494"/>
        <end position="545"/>
    </location>
</feature>